<dbReference type="Pfam" id="PF12849">
    <property type="entry name" value="PBP_like_2"/>
    <property type="match status" value="1"/>
</dbReference>
<evidence type="ECO:0000256" key="1">
    <source>
        <dbReference type="ARBA" id="ARBA00022729"/>
    </source>
</evidence>
<dbReference type="AlphaFoldDB" id="A0AAW4LAF3"/>
<dbReference type="NCBIfam" id="TIGR04257">
    <property type="entry name" value="nanowire_3heme"/>
    <property type="match status" value="1"/>
</dbReference>
<dbReference type="InterPro" id="IPR029467">
    <property type="entry name" value="Cyt_c7-like"/>
</dbReference>
<dbReference type="EMBL" id="JAHCVJ010000002">
    <property type="protein sequence ID" value="MBT0664166.1"/>
    <property type="molecule type" value="Genomic_DNA"/>
</dbReference>
<dbReference type="RefSeq" id="WP_214170929.1">
    <property type="nucleotide sequence ID" value="NZ_JAHCVJ010000002.1"/>
</dbReference>
<dbReference type="CDD" id="cd08168">
    <property type="entry name" value="Cytochrom_C3"/>
    <property type="match status" value="1"/>
</dbReference>
<gene>
    <name evidence="5" type="ORF">KI809_07610</name>
</gene>
<dbReference type="Gene3D" id="3.90.10.10">
    <property type="entry name" value="Cytochrome C3"/>
    <property type="match status" value="1"/>
</dbReference>
<dbReference type="PANTHER" id="PTHR30570">
    <property type="entry name" value="PERIPLASMIC PHOSPHATE BINDING COMPONENT OF PHOSPHATE ABC TRANSPORTER"/>
    <property type="match status" value="1"/>
</dbReference>
<dbReference type="InterPro" id="IPR036280">
    <property type="entry name" value="Multihaem_cyt_sf"/>
</dbReference>
<dbReference type="InterPro" id="IPR026352">
    <property type="entry name" value="Nanowire_3heme"/>
</dbReference>
<feature type="domain" description="Cytochrome c7-like" evidence="4">
    <location>
        <begin position="37"/>
        <end position="96"/>
    </location>
</feature>
<dbReference type="Proteomes" id="UP000811899">
    <property type="component" value="Unassembled WGS sequence"/>
</dbReference>
<dbReference type="SUPFAM" id="SSF48695">
    <property type="entry name" value="Multiheme cytochromes"/>
    <property type="match status" value="1"/>
</dbReference>
<dbReference type="Gene3D" id="3.40.190.10">
    <property type="entry name" value="Periplasmic binding protein-like II"/>
    <property type="match status" value="2"/>
</dbReference>
<dbReference type="PANTHER" id="PTHR30570:SF1">
    <property type="entry name" value="PHOSPHATE-BINDING PROTEIN PSTS"/>
    <property type="match status" value="1"/>
</dbReference>
<name>A0AAW4LAF3_9BACT</name>
<evidence type="ECO:0000259" key="4">
    <source>
        <dbReference type="Pfam" id="PF14522"/>
    </source>
</evidence>
<dbReference type="Pfam" id="PF14522">
    <property type="entry name" value="Cytochrome_C7"/>
    <property type="match status" value="1"/>
</dbReference>
<sequence length="327" mass="34363">MRSLLLAVLLTIAFVSLAFATGQGKSLNYGGAGQGRVIFDGRVHAAKGYVCKDCHSSLFETRKQAKITMDDHAGSGKCFGCHNGKTALADCAACHRKEAEKTVVKLHGAASVVDSLVNPHKKTVEKNTGYVLDVVKSNAGKGLIDLADGKCDASMASASVDTVVQAAKGAGREVDGSKLQLHVIAKDEVVFVVNPANKVQKLSLQQVKEIHTGKIVNWKEVGGDDLAITVVTDTLASATRGLIKQSVMKNEEYRADTLPVNVAQISDEVAKVPGAIGGLGAGFVKPELVRKLDTGSKVERPLGLITLGPPSAKVAKVIEAYKAALKQ</sequence>
<dbReference type="SUPFAM" id="SSF53850">
    <property type="entry name" value="Periplasmic binding protein-like II"/>
    <property type="match status" value="1"/>
</dbReference>
<protein>
    <submittedName>
        <fullName evidence="5">Substrate-binding domain-containing protein</fullName>
    </submittedName>
</protein>
<feature type="domain" description="PBP" evidence="3">
    <location>
        <begin position="100"/>
        <end position="293"/>
    </location>
</feature>
<evidence type="ECO:0000259" key="3">
    <source>
        <dbReference type="Pfam" id="PF12849"/>
    </source>
</evidence>
<keyword evidence="6" id="KW-1185">Reference proteome</keyword>
<dbReference type="InterPro" id="IPR024370">
    <property type="entry name" value="PBP_domain"/>
</dbReference>
<evidence type="ECO:0000256" key="2">
    <source>
        <dbReference type="SAM" id="SignalP"/>
    </source>
</evidence>
<evidence type="ECO:0000313" key="5">
    <source>
        <dbReference type="EMBL" id="MBT0664166.1"/>
    </source>
</evidence>
<reference evidence="5 6" key="1">
    <citation type="submission" date="2021-05" db="EMBL/GenBank/DDBJ databases">
        <title>The draft genome of Geobacter pelophilus DSM 12255.</title>
        <authorList>
            <person name="Xu Z."/>
            <person name="Masuda Y."/>
            <person name="Itoh H."/>
            <person name="Senoo K."/>
        </authorList>
    </citation>
    <scope>NUCLEOTIDE SEQUENCE [LARGE SCALE GENOMIC DNA]</scope>
    <source>
        <strain evidence="5 6">DSM 12255</strain>
    </source>
</reference>
<organism evidence="5 6">
    <name type="scientific">Geoanaerobacter pelophilus</name>
    <dbReference type="NCBI Taxonomy" id="60036"/>
    <lineage>
        <taxon>Bacteria</taxon>
        <taxon>Pseudomonadati</taxon>
        <taxon>Thermodesulfobacteriota</taxon>
        <taxon>Desulfuromonadia</taxon>
        <taxon>Geobacterales</taxon>
        <taxon>Geobacteraceae</taxon>
        <taxon>Geoanaerobacter</taxon>
    </lineage>
</organism>
<evidence type="ECO:0000313" key="6">
    <source>
        <dbReference type="Proteomes" id="UP000811899"/>
    </source>
</evidence>
<feature type="chain" id="PRO_5043374825" evidence="2">
    <location>
        <begin position="21"/>
        <end position="327"/>
    </location>
</feature>
<accession>A0AAW4LAF3</accession>
<proteinExistence type="predicted"/>
<comment type="caution">
    <text evidence="5">The sequence shown here is derived from an EMBL/GenBank/DDBJ whole genome shotgun (WGS) entry which is preliminary data.</text>
</comment>
<feature type="signal peptide" evidence="2">
    <location>
        <begin position="1"/>
        <end position="20"/>
    </location>
</feature>
<dbReference type="InterPro" id="IPR050811">
    <property type="entry name" value="Phosphate_ABC_transporter"/>
</dbReference>
<keyword evidence="1 2" id="KW-0732">Signal</keyword>